<evidence type="ECO:0000256" key="5">
    <source>
        <dbReference type="ARBA" id="ARBA00022982"/>
    </source>
</evidence>
<dbReference type="EMBL" id="VSSQ01111764">
    <property type="protein sequence ID" value="MPN48964.1"/>
    <property type="molecule type" value="Genomic_DNA"/>
</dbReference>
<dbReference type="InterPro" id="IPR017896">
    <property type="entry name" value="4Fe4S_Fe-S-bd"/>
</dbReference>
<dbReference type="Gene3D" id="3.30.70.20">
    <property type="match status" value="2"/>
</dbReference>
<keyword evidence="6" id="KW-0408">Iron</keyword>
<evidence type="ECO:0000256" key="2">
    <source>
        <dbReference type="ARBA" id="ARBA00022485"/>
    </source>
</evidence>
<dbReference type="InterPro" id="IPR050572">
    <property type="entry name" value="Fe-S_Ferredoxin"/>
</dbReference>
<dbReference type="Pfam" id="PF12838">
    <property type="entry name" value="Fer4_7"/>
    <property type="match status" value="1"/>
</dbReference>
<dbReference type="SUPFAM" id="SSF54862">
    <property type="entry name" value="4Fe-4S ferredoxins"/>
    <property type="match status" value="1"/>
</dbReference>
<evidence type="ECO:0000256" key="3">
    <source>
        <dbReference type="ARBA" id="ARBA00022723"/>
    </source>
</evidence>
<keyword evidence="1" id="KW-0813">Transport</keyword>
<evidence type="ECO:0000256" key="4">
    <source>
        <dbReference type="ARBA" id="ARBA00022737"/>
    </source>
</evidence>
<sequence length="116" mass="12645">MPITDGLANFETPYLIPRRNRCDLCMACQEVCPTGAIRKVPLEKIQIGKAVIDKPRCIAWNEGKLCFICGEQCPVLAINGDEHHRPTVLSDKCVGCGSCENACPVDGEAAIRIFPS</sequence>
<evidence type="ECO:0000313" key="9">
    <source>
        <dbReference type="EMBL" id="MPN48964.1"/>
    </source>
</evidence>
<feature type="domain" description="4Fe-4S ferredoxin-type" evidence="8">
    <location>
        <begin position="11"/>
        <end position="42"/>
    </location>
</feature>
<dbReference type="AlphaFoldDB" id="A0A645IKX0"/>
<evidence type="ECO:0000256" key="7">
    <source>
        <dbReference type="ARBA" id="ARBA00023014"/>
    </source>
</evidence>
<dbReference type="GO" id="GO:0051539">
    <property type="term" value="F:4 iron, 4 sulfur cluster binding"/>
    <property type="evidence" value="ECO:0007669"/>
    <property type="project" value="UniProtKB-KW"/>
</dbReference>
<keyword evidence="2" id="KW-0004">4Fe-4S</keyword>
<reference evidence="9" key="1">
    <citation type="submission" date="2019-08" db="EMBL/GenBank/DDBJ databases">
        <authorList>
            <person name="Kucharzyk K."/>
            <person name="Murdoch R.W."/>
            <person name="Higgins S."/>
            <person name="Loffler F."/>
        </authorList>
    </citation>
    <scope>NUCLEOTIDE SEQUENCE</scope>
</reference>
<accession>A0A645IKX0</accession>
<evidence type="ECO:0000256" key="6">
    <source>
        <dbReference type="ARBA" id="ARBA00023004"/>
    </source>
</evidence>
<organism evidence="9">
    <name type="scientific">bioreactor metagenome</name>
    <dbReference type="NCBI Taxonomy" id="1076179"/>
    <lineage>
        <taxon>unclassified sequences</taxon>
        <taxon>metagenomes</taxon>
        <taxon>ecological metagenomes</taxon>
    </lineage>
</organism>
<keyword evidence="5" id="KW-0249">Electron transport</keyword>
<evidence type="ECO:0000256" key="1">
    <source>
        <dbReference type="ARBA" id="ARBA00022448"/>
    </source>
</evidence>
<gene>
    <name evidence="9" type="primary">napG_4</name>
    <name evidence="9" type="ORF">SDC9_196577</name>
</gene>
<evidence type="ECO:0000259" key="8">
    <source>
        <dbReference type="PROSITE" id="PS51379"/>
    </source>
</evidence>
<dbReference type="PROSITE" id="PS51379">
    <property type="entry name" value="4FE4S_FER_2"/>
    <property type="match status" value="2"/>
</dbReference>
<proteinExistence type="predicted"/>
<dbReference type="InterPro" id="IPR017900">
    <property type="entry name" value="4Fe4S_Fe_S_CS"/>
</dbReference>
<protein>
    <submittedName>
        <fullName evidence="9">Ferredoxin-type protein NapG</fullName>
    </submittedName>
</protein>
<name>A0A645IKX0_9ZZZZ</name>
<keyword evidence="7" id="KW-0411">Iron-sulfur</keyword>
<comment type="caution">
    <text evidence="9">The sequence shown here is derived from an EMBL/GenBank/DDBJ whole genome shotgun (WGS) entry which is preliminary data.</text>
</comment>
<dbReference type="PROSITE" id="PS00198">
    <property type="entry name" value="4FE4S_FER_1"/>
    <property type="match status" value="1"/>
</dbReference>
<feature type="domain" description="4Fe-4S ferredoxin-type" evidence="8">
    <location>
        <begin position="84"/>
        <end position="116"/>
    </location>
</feature>
<keyword evidence="4" id="KW-0677">Repeat</keyword>
<dbReference type="Pfam" id="PF00037">
    <property type="entry name" value="Fer4"/>
    <property type="match status" value="1"/>
</dbReference>
<keyword evidence="3" id="KW-0479">Metal-binding</keyword>
<dbReference type="GO" id="GO:0046872">
    <property type="term" value="F:metal ion binding"/>
    <property type="evidence" value="ECO:0007669"/>
    <property type="project" value="UniProtKB-KW"/>
</dbReference>
<dbReference type="PANTHER" id="PTHR43687:SF6">
    <property type="entry name" value="L-ASPARTATE SEMIALDEHYDE SULFURTRANSFERASE IRON-SULFUR SUBUNIT"/>
    <property type="match status" value="1"/>
</dbReference>
<dbReference type="PANTHER" id="PTHR43687">
    <property type="entry name" value="ADENYLYLSULFATE REDUCTASE, BETA SUBUNIT"/>
    <property type="match status" value="1"/>
</dbReference>